<comment type="similarity">
    <text evidence="1 2">Belongs to the dTDP-4-dehydrorhamnose reductase family.</text>
</comment>
<dbReference type="GO" id="GO:0005829">
    <property type="term" value="C:cytosol"/>
    <property type="evidence" value="ECO:0007669"/>
    <property type="project" value="TreeGrafter"/>
</dbReference>
<dbReference type="GO" id="GO:0019305">
    <property type="term" value="P:dTDP-rhamnose biosynthetic process"/>
    <property type="evidence" value="ECO:0007669"/>
    <property type="project" value="TreeGrafter"/>
</dbReference>
<keyword evidence="2" id="KW-0521">NADP</keyword>
<evidence type="ECO:0000313" key="4">
    <source>
        <dbReference type="EMBL" id="MBD2864802.1"/>
    </source>
</evidence>
<organism evidence="4 5">
    <name type="scientific">Paenibacillus oceani</name>
    <dbReference type="NCBI Taxonomy" id="2772510"/>
    <lineage>
        <taxon>Bacteria</taxon>
        <taxon>Bacillati</taxon>
        <taxon>Bacillota</taxon>
        <taxon>Bacilli</taxon>
        <taxon>Bacillales</taxon>
        <taxon>Paenibacillaceae</taxon>
        <taxon>Paenibacillus</taxon>
    </lineage>
</organism>
<evidence type="ECO:0000256" key="2">
    <source>
        <dbReference type="RuleBase" id="RU364082"/>
    </source>
</evidence>
<evidence type="ECO:0000259" key="3">
    <source>
        <dbReference type="Pfam" id="PF04321"/>
    </source>
</evidence>
<dbReference type="NCBIfam" id="TIGR01214">
    <property type="entry name" value="rmlD"/>
    <property type="match status" value="1"/>
</dbReference>
<dbReference type="PANTHER" id="PTHR10491:SF4">
    <property type="entry name" value="METHIONINE ADENOSYLTRANSFERASE 2 SUBUNIT BETA"/>
    <property type="match status" value="1"/>
</dbReference>
<sequence length="281" mass="31765">MLKILITGVSGQLGGLMHRIFEMKHEVYGHSSSELDITNRSLLLCVIRNIKPDVILNCASYNHVDSAEENSLLAEEINSTGVKYLAELSNIVGAKLVHISTDYVFDGTKGIPYDENDKTNPLNVYGRTKLRGEEYVKEICEQYIIVRTSWLYGTNKRNFVNTILTLSHNKNEILVVNDQKGNPTYAPELAMRIDKLITEGFSGLFHCSGDGICSWYEFATSIIHFSNKQNVRILPVPSEYYPSKANRPRFSALDNSKITSSIGIKMPNWKDSLEGYLMQMR</sequence>
<dbReference type="GO" id="GO:0008831">
    <property type="term" value="F:dTDP-4-dehydrorhamnose reductase activity"/>
    <property type="evidence" value="ECO:0007669"/>
    <property type="project" value="UniProtKB-EC"/>
</dbReference>
<reference evidence="4" key="1">
    <citation type="submission" date="2020-09" db="EMBL/GenBank/DDBJ databases">
        <title>A novel bacterium of genus Paenibacillus, isolated from South China Sea.</title>
        <authorList>
            <person name="Huang H."/>
            <person name="Mo K."/>
            <person name="Hu Y."/>
        </authorList>
    </citation>
    <scope>NUCLEOTIDE SEQUENCE</scope>
    <source>
        <strain evidence="4">IB182363</strain>
    </source>
</reference>
<dbReference type="InterPro" id="IPR036291">
    <property type="entry name" value="NAD(P)-bd_dom_sf"/>
</dbReference>
<dbReference type="CDD" id="cd05254">
    <property type="entry name" value="dTDP_HR_like_SDR_e"/>
    <property type="match status" value="1"/>
</dbReference>
<dbReference type="InterPro" id="IPR029903">
    <property type="entry name" value="RmlD-like-bd"/>
</dbReference>
<dbReference type="PANTHER" id="PTHR10491">
    <property type="entry name" value="DTDP-4-DEHYDRORHAMNOSE REDUCTASE"/>
    <property type="match status" value="1"/>
</dbReference>
<evidence type="ECO:0000256" key="1">
    <source>
        <dbReference type="ARBA" id="ARBA00010944"/>
    </source>
</evidence>
<keyword evidence="5" id="KW-1185">Reference proteome</keyword>
<accession>A0A927CDW1</accession>
<dbReference type="AlphaFoldDB" id="A0A927CDW1"/>
<dbReference type="Gene3D" id="3.90.25.10">
    <property type="entry name" value="UDP-galactose 4-epimerase, domain 1"/>
    <property type="match status" value="1"/>
</dbReference>
<dbReference type="EC" id="1.1.1.133" evidence="2"/>
<dbReference type="EMBL" id="JACXJA010000033">
    <property type="protein sequence ID" value="MBD2864802.1"/>
    <property type="molecule type" value="Genomic_DNA"/>
</dbReference>
<evidence type="ECO:0000313" key="5">
    <source>
        <dbReference type="Proteomes" id="UP000639396"/>
    </source>
</evidence>
<keyword evidence="2 4" id="KW-0560">Oxidoreductase</keyword>
<comment type="pathway">
    <text evidence="2">Carbohydrate biosynthesis; dTDP-L-rhamnose biosynthesis.</text>
</comment>
<gene>
    <name evidence="4" type="primary">rfbD</name>
    <name evidence="4" type="ORF">IDH45_22735</name>
</gene>
<proteinExistence type="inferred from homology"/>
<comment type="function">
    <text evidence="2">Catalyzes the reduction of dTDP-6-deoxy-L-lyxo-4-hexulose to yield dTDP-L-rhamnose.</text>
</comment>
<comment type="caution">
    <text evidence="4">The sequence shown here is derived from an EMBL/GenBank/DDBJ whole genome shotgun (WGS) entry which is preliminary data.</text>
</comment>
<feature type="domain" description="RmlD-like substrate binding" evidence="3">
    <location>
        <begin position="3"/>
        <end position="280"/>
    </location>
</feature>
<dbReference type="Proteomes" id="UP000639396">
    <property type="component" value="Unassembled WGS sequence"/>
</dbReference>
<dbReference type="Gene3D" id="3.40.50.720">
    <property type="entry name" value="NAD(P)-binding Rossmann-like Domain"/>
    <property type="match status" value="1"/>
</dbReference>
<dbReference type="InterPro" id="IPR005913">
    <property type="entry name" value="dTDP_dehydrorham_reduct"/>
</dbReference>
<dbReference type="SUPFAM" id="SSF51735">
    <property type="entry name" value="NAD(P)-binding Rossmann-fold domains"/>
    <property type="match status" value="1"/>
</dbReference>
<name>A0A927CDW1_9BACL</name>
<dbReference type="Pfam" id="PF04321">
    <property type="entry name" value="RmlD_sub_bind"/>
    <property type="match status" value="1"/>
</dbReference>
<protein>
    <recommendedName>
        <fullName evidence="2">dTDP-4-dehydrorhamnose reductase</fullName>
        <ecNumber evidence="2">1.1.1.133</ecNumber>
    </recommendedName>
</protein>